<keyword evidence="1" id="KW-0433">Leucine-rich repeat</keyword>
<name>A0A0N1I4Q0_LEPSE</name>
<accession>A0A0N1I4Q0</accession>
<feature type="compositionally biased region" description="Low complexity" evidence="4">
    <location>
        <begin position="457"/>
        <end position="466"/>
    </location>
</feature>
<feature type="compositionally biased region" description="Polar residues" evidence="4">
    <location>
        <begin position="701"/>
        <end position="717"/>
    </location>
</feature>
<feature type="compositionally biased region" description="Low complexity" evidence="4">
    <location>
        <begin position="520"/>
        <end position="539"/>
    </location>
</feature>
<feature type="compositionally biased region" description="Low complexity" evidence="4">
    <location>
        <begin position="499"/>
        <end position="511"/>
    </location>
</feature>
<protein>
    <recommendedName>
        <fullName evidence="7">Leucine-rich repeat protein</fullName>
    </recommendedName>
</protein>
<feature type="region of interest" description="Disordered" evidence="4">
    <location>
        <begin position="899"/>
        <end position="933"/>
    </location>
</feature>
<feature type="region of interest" description="Disordered" evidence="4">
    <location>
        <begin position="858"/>
        <end position="883"/>
    </location>
</feature>
<feature type="compositionally biased region" description="Polar residues" evidence="4">
    <location>
        <begin position="777"/>
        <end position="793"/>
    </location>
</feature>
<dbReference type="OrthoDB" id="266138at2759"/>
<organism evidence="5 6">
    <name type="scientific">Leptomonas seymouri</name>
    <dbReference type="NCBI Taxonomy" id="5684"/>
    <lineage>
        <taxon>Eukaryota</taxon>
        <taxon>Discoba</taxon>
        <taxon>Euglenozoa</taxon>
        <taxon>Kinetoplastea</taxon>
        <taxon>Metakinetoplastina</taxon>
        <taxon>Trypanosomatida</taxon>
        <taxon>Trypanosomatidae</taxon>
        <taxon>Leishmaniinae</taxon>
        <taxon>Leptomonas</taxon>
    </lineage>
</organism>
<feature type="compositionally biased region" description="Polar residues" evidence="4">
    <location>
        <begin position="1"/>
        <end position="15"/>
    </location>
</feature>
<dbReference type="Pfam" id="PF14580">
    <property type="entry name" value="LRR_9"/>
    <property type="match status" value="1"/>
</dbReference>
<feature type="compositionally biased region" description="Acidic residues" evidence="4">
    <location>
        <begin position="435"/>
        <end position="449"/>
    </location>
</feature>
<evidence type="ECO:0000256" key="2">
    <source>
        <dbReference type="ARBA" id="ARBA00022737"/>
    </source>
</evidence>
<feature type="compositionally biased region" description="Basic and acidic residues" evidence="4">
    <location>
        <begin position="969"/>
        <end position="978"/>
    </location>
</feature>
<evidence type="ECO:0000313" key="6">
    <source>
        <dbReference type="Proteomes" id="UP000038009"/>
    </source>
</evidence>
<evidence type="ECO:0000256" key="1">
    <source>
        <dbReference type="ARBA" id="ARBA00022614"/>
    </source>
</evidence>
<dbReference type="Gene3D" id="3.80.10.10">
    <property type="entry name" value="Ribonuclease Inhibitor"/>
    <property type="match status" value="2"/>
</dbReference>
<feature type="region of interest" description="Disordered" evidence="4">
    <location>
        <begin position="1"/>
        <end position="22"/>
    </location>
</feature>
<dbReference type="PROSITE" id="PS51450">
    <property type="entry name" value="LRR"/>
    <property type="match status" value="3"/>
</dbReference>
<keyword evidence="6" id="KW-1185">Reference proteome</keyword>
<dbReference type="InterPro" id="IPR003591">
    <property type="entry name" value="Leu-rich_rpt_typical-subtyp"/>
</dbReference>
<sequence>MSTTAISSSRGSTGSEEVEVSGRGRGIRRIDLPAVFTTPEECEMLSLITAFDLSRNELQELTNLQPLRSLVRLNASYNHIYRFDGLPLRLTQLNLAHNKLEHLDSVGQLTHLRTLDVSFNRLTSLAGLTPRVQLEVLKADDNRIERTLGLEGLQTLQVISLSNNYIEDMDELLFLPTTPSLQLLSLAGNPVTRVRRYRTTVAQLQRALVTLDGAPLVREDAVGDTSRLSSTPQGGRGAREAGMSRSSRLSRMTATVSTMPTRSSSHLRNAQQHPQQEGRPTHQDLMRGAHDSFSAAAEHQRSLNTSGEHRTATATQTMDATTHTDTPSNASLDNSSVTPRVEPPRPAAAVRRDAASGDTLISASPTPSRGVSASTAAGVHPRVAAPRTQRHPQVGEKRMPRQRKAAAASASPQPPSSVTPSYHPNPDTSPSPAEVAEDSEEAQPADQEADDLHADADPPSATPASPGSGQRVSQLTRSGGGYASLYATAAGSATPQRASSNNNNNTFSSSTHLGVSRFARQPIRSPASPQRSAASQELDAAAAQLYESLSEKEHLRRECQTLFRKVKHMEGQLSEARRVISQQLADLAQLRLERDALRQSESDAMERLEKEKRAAKARAGHHAEEGRTLLQQYERMKTFYEAQLADTRRELSAERARLLQRAKVSGNSKDHEQQQEEEASVRVAVVGEERRSSTRHADPPASTSPRSRVAVSSSQRCPSPPAESPAPHADVGCHSGSAADGAAEKEMMSSLPIAPAHVVTRQLAAWCHGALTATRDGASTSSNQAEEQSTADDQSVEFWKQVLQERQPSPPLQRSAADCSPPAAAVAARKLLEDFIASHTSRTESVAEADSHVHPAAVGATAGTPTSASAPSASVPPSSSSTTRMLTAEAFNACCVESSDAAPPLQSGGAPDAKSARPDAAPPPPLSPPSPAVRSAAATLLSSAVGGPIAVGEREGDGAAAEATGSQGTRREGEDRTEVPPALAQAPLCAVAAAAVTHGQRVCAAKALLKEMESMFDGAS</sequence>
<feature type="compositionally biased region" description="Basic and acidic residues" evidence="4">
    <location>
        <begin position="687"/>
        <end position="698"/>
    </location>
</feature>
<proteinExistence type="predicted"/>
<feature type="region of interest" description="Disordered" evidence="4">
    <location>
        <begin position="775"/>
        <end position="794"/>
    </location>
</feature>
<feature type="compositionally biased region" description="Polar residues" evidence="4">
    <location>
        <begin position="359"/>
        <end position="375"/>
    </location>
</feature>
<feature type="compositionally biased region" description="Low complexity" evidence="4">
    <location>
        <begin position="312"/>
        <end position="326"/>
    </location>
</feature>
<feature type="coiled-coil region" evidence="3">
    <location>
        <begin position="552"/>
        <end position="657"/>
    </location>
</feature>
<dbReference type="PANTHER" id="PTHR15454:SF56">
    <property type="entry name" value="PROTEIN PHOSPHATASE 1 REGULATORY SUBUNIT 7-RELATED"/>
    <property type="match status" value="1"/>
</dbReference>
<feature type="compositionally biased region" description="Polar residues" evidence="4">
    <location>
        <begin position="244"/>
        <end position="275"/>
    </location>
</feature>
<dbReference type="InterPro" id="IPR032675">
    <property type="entry name" value="LRR_dom_sf"/>
</dbReference>
<feature type="compositionally biased region" description="Basic and acidic residues" evidence="4">
    <location>
        <begin position="279"/>
        <end position="290"/>
    </location>
</feature>
<dbReference type="SMART" id="SM00369">
    <property type="entry name" value="LRR_TYP"/>
    <property type="match status" value="2"/>
</dbReference>
<feature type="compositionally biased region" description="Pro residues" evidence="4">
    <location>
        <begin position="920"/>
        <end position="931"/>
    </location>
</feature>
<dbReference type="InterPro" id="IPR001611">
    <property type="entry name" value="Leu-rich_rpt"/>
</dbReference>
<keyword evidence="2" id="KW-0677">Repeat</keyword>
<gene>
    <name evidence="5" type="ORF">ABL78_5520</name>
</gene>
<dbReference type="PANTHER" id="PTHR15454">
    <property type="entry name" value="NISCHARIN RELATED"/>
    <property type="match status" value="1"/>
</dbReference>
<dbReference type="Proteomes" id="UP000038009">
    <property type="component" value="Unassembled WGS sequence"/>
</dbReference>
<evidence type="ECO:0008006" key="7">
    <source>
        <dbReference type="Google" id="ProtNLM"/>
    </source>
</evidence>
<evidence type="ECO:0000256" key="4">
    <source>
        <dbReference type="SAM" id="MobiDB-lite"/>
    </source>
</evidence>
<dbReference type="AlphaFoldDB" id="A0A0N1I4Q0"/>
<dbReference type="EMBL" id="LJSK01000188">
    <property type="protein sequence ID" value="KPI85430.1"/>
    <property type="molecule type" value="Genomic_DNA"/>
</dbReference>
<dbReference type="SUPFAM" id="SSF52075">
    <property type="entry name" value="Outer arm dynein light chain 1"/>
    <property type="match status" value="1"/>
</dbReference>
<feature type="compositionally biased region" description="Polar residues" evidence="4">
    <location>
        <begin position="467"/>
        <end position="477"/>
    </location>
</feature>
<comment type="caution">
    <text evidence="5">The sequence shown here is derived from an EMBL/GenBank/DDBJ whole genome shotgun (WGS) entry which is preliminary data.</text>
</comment>
<dbReference type="SMART" id="SM00365">
    <property type="entry name" value="LRR_SD22"/>
    <property type="match status" value="3"/>
</dbReference>
<reference evidence="5 6" key="1">
    <citation type="journal article" date="2015" name="PLoS Pathog.">
        <title>Leptomonas seymouri: Adaptations to the Dixenous Life Cycle Analyzed by Genome Sequencing, Transcriptome Profiling and Co-infection with Leishmania donovani.</title>
        <authorList>
            <person name="Kraeva N."/>
            <person name="Butenko A."/>
            <person name="Hlavacova J."/>
            <person name="Kostygov A."/>
            <person name="Myskova J."/>
            <person name="Grybchuk D."/>
            <person name="Lestinova T."/>
            <person name="Votypka J."/>
            <person name="Volf P."/>
            <person name="Opperdoes F."/>
            <person name="Flegontov P."/>
            <person name="Lukes J."/>
            <person name="Yurchenko V."/>
        </authorList>
    </citation>
    <scope>NUCLEOTIDE SEQUENCE [LARGE SCALE GENOMIC DNA]</scope>
    <source>
        <strain evidence="5 6">ATCC 30220</strain>
    </source>
</reference>
<evidence type="ECO:0000313" key="5">
    <source>
        <dbReference type="EMBL" id="KPI85430.1"/>
    </source>
</evidence>
<feature type="region of interest" description="Disordered" evidence="4">
    <location>
        <begin position="222"/>
        <end position="539"/>
    </location>
</feature>
<feature type="region of interest" description="Disordered" evidence="4">
    <location>
        <begin position="662"/>
        <end position="746"/>
    </location>
</feature>
<dbReference type="VEuPathDB" id="TriTrypDB:Lsey_0188_0150"/>
<feature type="compositionally biased region" description="Polar residues" evidence="4">
    <location>
        <begin position="327"/>
        <end position="338"/>
    </location>
</feature>
<evidence type="ECO:0000256" key="3">
    <source>
        <dbReference type="SAM" id="Coils"/>
    </source>
</evidence>
<feature type="region of interest" description="Disordered" evidence="4">
    <location>
        <begin position="948"/>
        <end position="979"/>
    </location>
</feature>
<dbReference type="GO" id="GO:0005737">
    <property type="term" value="C:cytoplasm"/>
    <property type="evidence" value="ECO:0007669"/>
    <property type="project" value="TreeGrafter"/>
</dbReference>
<keyword evidence="3" id="KW-0175">Coiled coil</keyword>
<dbReference type="OMA" id="QLTSWLY"/>